<reference evidence="2 3" key="1">
    <citation type="submission" date="2020-06" db="EMBL/GenBank/DDBJ databases">
        <title>Interaction of electrochemicaly active bacteria, Geobacter bremensis R4 on different carbon anode.</title>
        <authorList>
            <person name="Meng L."/>
            <person name="Yoshida N."/>
        </authorList>
    </citation>
    <scope>NUCLEOTIDE SEQUENCE [LARGE SCALE GENOMIC DNA]</scope>
    <source>
        <strain evidence="2 3">R4</strain>
    </source>
</reference>
<organism evidence="2 3">
    <name type="scientific">Citrifermentans bremense</name>
    <dbReference type="NCBI Taxonomy" id="60035"/>
    <lineage>
        <taxon>Bacteria</taxon>
        <taxon>Pseudomonadati</taxon>
        <taxon>Thermodesulfobacteriota</taxon>
        <taxon>Desulfuromonadia</taxon>
        <taxon>Geobacterales</taxon>
        <taxon>Geobacteraceae</taxon>
        <taxon>Citrifermentans</taxon>
    </lineage>
</organism>
<dbReference type="Gene3D" id="2.120.10.30">
    <property type="entry name" value="TolB, C-terminal domain"/>
    <property type="match status" value="2"/>
</dbReference>
<dbReference type="SUPFAM" id="SSF82171">
    <property type="entry name" value="DPP6 N-terminal domain-like"/>
    <property type="match status" value="2"/>
</dbReference>
<feature type="chain" id="PRO_5028175988" evidence="1">
    <location>
        <begin position="22"/>
        <end position="434"/>
    </location>
</feature>
<dbReference type="Pfam" id="PF07676">
    <property type="entry name" value="PD40"/>
    <property type="match status" value="1"/>
</dbReference>
<evidence type="ECO:0000313" key="2">
    <source>
        <dbReference type="EMBL" id="BCG48656.1"/>
    </source>
</evidence>
<keyword evidence="3" id="KW-1185">Reference proteome</keyword>
<proteinExistence type="predicted"/>
<gene>
    <name evidence="2" type="ORF">GEOBRER4_n3552</name>
</gene>
<dbReference type="InterPro" id="IPR011659">
    <property type="entry name" value="WD40"/>
</dbReference>
<dbReference type="KEGG" id="gbn:GEOBRER4_34060"/>
<dbReference type="PROSITE" id="PS51257">
    <property type="entry name" value="PROKAR_LIPOPROTEIN"/>
    <property type="match status" value="1"/>
</dbReference>
<sequence>MKYIAVYGSLFFLLVSGTACDKTPANSSQSAFNDKSAKLAVAPEGYELGEKYFSPDGRHVAMLASKAGQSFVILDSEINGGYAAINDQLFSKYRGDFAFVATEGNKQRVIANGKAGKAFDGIGRPFFTPDGRIIYDAKAGGKWLIVAGDRESAPFDSANPTPILSDDGKRLAYTEQNGATRKIFLRLCSSDLSGCASRGDYDAVGELAADASRTRLCYTVTKDGKNAVVTVDLKQPGLTEKPGGWYDEILAAKLSEGGEHLAYLARRGKSTVLVKDGAEMPVSPVETVFDLVVAKNGRTLYTAMLKEKVAAFVDGKQAEKVYDEISGVSFSPDGTLHAYAATSGQNAFVVVNGVEGPKYDKVVSPRFTPDGSRLVYRARKAGERFAVTADPKGQTIKEHPHYEAVWDLAFSPDGKSVGYGVKIGQEFWWKVEKL</sequence>
<keyword evidence="1" id="KW-0732">Signal</keyword>
<accession>A0A6S6M9X2</accession>
<dbReference type="InterPro" id="IPR011042">
    <property type="entry name" value="6-blade_b-propeller_TolB-like"/>
</dbReference>
<dbReference type="AlphaFoldDB" id="A0A6S6M9X2"/>
<dbReference type="RefSeq" id="WP_185243314.1">
    <property type="nucleotide sequence ID" value="NZ_AP023213.1"/>
</dbReference>
<name>A0A6S6M9X2_9BACT</name>
<dbReference type="EMBL" id="AP023213">
    <property type="protein sequence ID" value="BCG48656.1"/>
    <property type="molecule type" value="Genomic_DNA"/>
</dbReference>
<dbReference type="Proteomes" id="UP000515472">
    <property type="component" value="Chromosome"/>
</dbReference>
<protein>
    <submittedName>
        <fullName evidence="2">Uncharacterized protein</fullName>
    </submittedName>
</protein>
<evidence type="ECO:0000256" key="1">
    <source>
        <dbReference type="SAM" id="SignalP"/>
    </source>
</evidence>
<feature type="signal peptide" evidence="1">
    <location>
        <begin position="1"/>
        <end position="21"/>
    </location>
</feature>
<evidence type="ECO:0000313" key="3">
    <source>
        <dbReference type="Proteomes" id="UP000515472"/>
    </source>
</evidence>